<dbReference type="EMBL" id="BNCD01000010">
    <property type="protein sequence ID" value="GHH80739.1"/>
    <property type="molecule type" value="Genomic_DNA"/>
</dbReference>
<evidence type="ECO:0000313" key="12">
    <source>
        <dbReference type="Proteomes" id="UP000603708"/>
    </source>
</evidence>
<dbReference type="GO" id="GO:0005737">
    <property type="term" value="C:cytoplasm"/>
    <property type="evidence" value="ECO:0007669"/>
    <property type="project" value="TreeGrafter"/>
</dbReference>
<evidence type="ECO:0000256" key="3">
    <source>
        <dbReference type="ARBA" id="ARBA00022630"/>
    </source>
</evidence>
<dbReference type="Gene3D" id="3.30.9.10">
    <property type="entry name" value="D-Amino Acid Oxidase, subunit A, domain 2"/>
    <property type="match status" value="1"/>
</dbReference>
<protein>
    <recommendedName>
        <fullName evidence="7">D-amino-acid oxidase</fullName>
        <ecNumber evidence="6">1.4.3.3</ecNumber>
    </recommendedName>
</protein>
<comment type="cofactor">
    <cofactor evidence="1 9">
        <name>FAD</name>
        <dbReference type="ChEBI" id="CHEBI:57692"/>
    </cofactor>
</comment>
<dbReference type="Pfam" id="PF01266">
    <property type="entry name" value="DAO"/>
    <property type="match status" value="1"/>
</dbReference>
<name>A0A919L290_9ACTN</name>
<evidence type="ECO:0000256" key="4">
    <source>
        <dbReference type="ARBA" id="ARBA00022827"/>
    </source>
</evidence>
<reference evidence="11" key="1">
    <citation type="journal article" date="2014" name="Int. J. Syst. Evol. Microbiol.">
        <title>Complete genome sequence of Corynebacterium casei LMG S-19264T (=DSM 44701T), isolated from a smear-ripened cheese.</title>
        <authorList>
            <consortium name="US DOE Joint Genome Institute (JGI-PGF)"/>
            <person name="Walter F."/>
            <person name="Albersmeier A."/>
            <person name="Kalinowski J."/>
            <person name="Ruckert C."/>
        </authorList>
    </citation>
    <scope>NUCLEOTIDE SEQUENCE</scope>
    <source>
        <strain evidence="11">JCM 5069</strain>
    </source>
</reference>
<feature type="binding site" evidence="9">
    <location>
        <position position="155"/>
    </location>
    <ligand>
        <name>FAD</name>
        <dbReference type="ChEBI" id="CHEBI:57692"/>
    </ligand>
</feature>
<keyword evidence="4 9" id="KW-0274">FAD</keyword>
<dbReference type="Proteomes" id="UP000603708">
    <property type="component" value="Unassembled WGS sequence"/>
</dbReference>
<evidence type="ECO:0000259" key="10">
    <source>
        <dbReference type="Pfam" id="PF01266"/>
    </source>
</evidence>
<comment type="similarity">
    <text evidence="2">Belongs to the DAMOX/DASOX family.</text>
</comment>
<feature type="binding site" evidence="9">
    <location>
        <begin position="34"/>
        <end position="35"/>
    </location>
    <ligand>
        <name>FAD</name>
        <dbReference type="ChEBI" id="CHEBI:57692"/>
    </ligand>
</feature>
<reference evidence="11" key="2">
    <citation type="submission" date="2020-09" db="EMBL/GenBank/DDBJ databases">
        <authorList>
            <person name="Sun Q."/>
            <person name="Ohkuma M."/>
        </authorList>
    </citation>
    <scope>NUCLEOTIDE SEQUENCE</scope>
    <source>
        <strain evidence="11">JCM 5069</strain>
    </source>
</reference>
<accession>A0A919L290</accession>
<evidence type="ECO:0000256" key="1">
    <source>
        <dbReference type="ARBA" id="ARBA00001974"/>
    </source>
</evidence>
<dbReference type="InterPro" id="IPR006076">
    <property type="entry name" value="FAD-dep_OxRdtase"/>
</dbReference>
<dbReference type="SUPFAM" id="SSF51971">
    <property type="entry name" value="Nucleotide-binding domain"/>
    <property type="match status" value="1"/>
</dbReference>
<feature type="binding site" evidence="9">
    <location>
        <begin position="46"/>
        <end position="48"/>
    </location>
    <ligand>
        <name>FAD</name>
        <dbReference type="ChEBI" id="CHEBI:57692"/>
    </ligand>
</feature>
<evidence type="ECO:0000256" key="5">
    <source>
        <dbReference type="ARBA" id="ARBA00023002"/>
    </source>
</evidence>
<dbReference type="PIRSF" id="PIRSF000189">
    <property type="entry name" value="D-aa_oxidase"/>
    <property type="match status" value="1"/>
</dbReference>
<dbReference type="AlphaFoldDB" id="A0A919L290"/>
<feature type="binding site" evidence="9">
    <location>
        <position position="276"/>
    </location>
    <ligand>
        <name>D-dopa</name>
        <dbReference type="ChEBI" id="CHEBI:149689"/>
    </ligand>
</feature>
<evidence type="ECO:0000256" key="2">
    <source>
        <dbReference type="ARBA" id="ARBA00006730"/>
    </source>
</evidence>
<evidence type="ECO:0000313" key="11">
    <source>
        <dbReference type="EMBL" id="GHH80739.1"/>
    </source>
</evidence>
<evidence type="ECO:0000256" key="6">
    <source>
        <dbReference type="ARBA" id="ARBA00039101"/>
    </source>
</evidence>
<feature type="domain" description="FAD dependent oxidoreductase" evidence="10">
    <location>
        <begin position="6"/>
        <end position="318"/>
    </location>
</feature>
<keyword evidence="12" id="KW-1185">Reference proteome</keyword>
<evidence type="ECO:0000256" key="9">
    <source>
        <dbReference type="PIRSR" id="PIRSR000189-1"/>
    </source>
</evidence>
<comment type="caution">
    <text evidence="11">The sequence shown here is derived from an EMBL/GenBank/DDBJ whole genome shotgun (WGS) entry which is preliminary data.</text>
</comment>
<comment type="catalytic activity">
    <reaction evidence="8">
        <text>a D-alpha-amino acid + O2 + H2O = a 2-oxocarboxylate + H2O2 + NH4(+)</text>
        <dbReference type="Rhea" id="RHEA:21816"/>
        <dbReference type="ChEBI" id="CHEBI:15377"/>
        <dbReference type="ChEBI" id="CHEBI:15379"/>
        <dbReference type="ChEBI" id="CHEBI:16240"/>
        <dbReference type="ChEBI" id="CHEBI:28938"/>
        <dbReference type="ChEBI" id="CHEBI:35179"/>
        <dbReference type="ChEBI" id="CHEBI:59871"/>
        <dbReference type="EC" id="1.4.3.3"/>
    </reaction>
    <physiologicalReaction direction="left-to-right" evidence="8">
        <dbReference type="Rhea" id="RHEA:21817"/>
    </physiologicalReaction>
</comment>
<dbReference type="SUPFAM" id="SSF54373">
    <property type="entry name" value="FAD-linked reductases, C-terminal domain"/>
    <property type="match status" value="1"/>
</dbReference>
<evidence type="ECO:0000256" key="8">
    <source>
        <dbReference type="ARBA" id="ARBA00049547"/>
    </source>
</evidence>
<dbReference type="PANTHER" id="PTHR11530:SF11">
    <property type="entry name" value="D-ASPARTATE OXIDASE"/>
    <property type="match status" value="1"/>
</dbReference>
<dbReference type="EC" id="1.4.3.3" evidence="6"/>
<feature type="binding site" evidence="9">
    <location>
        <position position="221"/>
    </location>
    <ligand>
        <name>D-dopa</name>
        <dbReference type="ChEBI" id="CHEBI:149689"/>
    </ligand>
</feature>
<keyword evidence="5" id="KW-0560">Oxidoreductase</keyword>
<evidence type="ECO:0000256" key="7">
    <source>
        <dbReference type="ARBA" id="ARBA00039751"/>
    </source>
</evidence>
<dbReference type="GO" id="GO:0003884">
    <property type="term" value="F:D-amino-acid oxidase activity"/>
    <property type="evidence" value="ECO:0007669"/>
    <property type="project" value="UniProtKB-EC"/>
</dbReference>
<feature type="binding site" evidence="9">
    <location>
        <begin position="301"/>
        <end position="306"/>
    </location>
    <ligand>
        <name>FAD</name>
        <dbReference type="ChEBI" id="CHEBI:57692"/>
    </ligand>
</feature>
<dbReference type="Gene3D" id="3.40.50.720">
    <property type="entry name" value="NAD(P)-binding Rossmann-like Domain"/>
    <property type="match status" value="1"/>
</dbReference>
<dbReference type="RefSeq" id="WP_189933303.1">
    <property type="nucleotide sequence ID" value="NZ_BNCD01000010.1"/>
</dbReference>
<feature type="binding site" evidence="9">
    <location>
        <position position="302"/>
    </location>
    <ligand>
        <name>D-dopa</name>
        <dbReference type="ChEBI" id="CHEBI:149689"/>
    </ligand>
</feature>
<sequence length="322" mass="33662">MVAGRVSVLGAGVMGLSTAHELALRGHSVTVIADRTAEASVSGVAAALWFPHRSGASPFLVPWLLAARRRFEQLAADRGTGVDLRPGTVVERSADADRSWTEAVPKYREATADELPPGAVAGVRAVLPVISMPHYLPWLRARCAALGVRFATRTVGRVDDLAGGAGRAGGTDLVVVAAGMRSGDLLDDDSVYPVRGQVLRLPDPGITEWITDEDHPGGLAYVVPRRGEVVCGGTGEIGSWDTAPDAGTEREILRRVCALVPALAGRPVLSRAVGLRPARDAIRLEHVPGHALPVIACYGHGGAGITLSWGCAQAVADLADRI</sequence>
<organism evidence="11 12">
    <name type="scientific">Streptomyces sulfonofaciens</name>
    <dbReference type="NCBI Taxonomy" id="68272"/>
    <lineage>
        <taxon>Bacteria</taxon>
        <taxon>Bacillati</taxon>
        <taxon>Actinomycetota</taxon>
        <taxon>Actinomycetes</taxon>
        <taxon>Kitasatosporales</taxon>
        <taxon>Streptomycetaceae</taxon>
        <taxon>Streptomyces</taxon>
    </lineage>
</organism>
<gene>
    <name evidence="11" type="ORF">GCM10018793_36560</name>
</gene>
<keyword evidence="3" id="KW-0285">Flavoprotein</keyword>
<dbReference type="InterPro" id="IPR023209">
    <property type="entry name" value="DAO"/>
</dbReference>
<dbReference type="PANTHER" id="PTHR11530">
    <property type="entry name" value="D-AMINO ACID OXIDASE"/>
    <property type="match status" value="1"/>
</dbReference>
<dbReference type="GO" id="GO:0019478">
    <property type="term" value="P:D-amino acid catabolic process"/>
    <property type="evidence" value="ECO:0007669"/>
    <property type="project" value="TreeGrafter"/>
</dbReference>
<proteinExistence type="inferred from homology"/>
<dbReference type="GO" id="GO:0071949">
    <property type="term" value="F:FAD binding"/>
    <property type="evidence" value="ECO:0007669"/>
    <property type="project" value="InterPro"/>
</dbReference>